<dbReference type="RefSeq" id="WP_116049239.1">
    <property type="nucleotide sequence ID" value="NZ_QUBQ01000006.1"/>
</dbReference>
<name>A0A371P6T0_9BACL</name>
<sequence length="310" mass="33578">MSRAQAFAASLGLPSKEQYQLATSEKRFEDGAHYRVEIPSVEGPEILESVIAESKKFGITVNRVSQGSGIMLLSDSEIRDMAQMGNTEGMEVCLFVGPRMSFDIGGMALSSNGKVLGGRHAGMDQLLYALEDVFRATDLGIRSVLVADEGLVWLIDQAKIKGQLPTDLVVKISAMMSPTNPISAKIITELGGNTLNLTGDITLPQLSSIRTVVDAPVDLYIESPDDMGGFIRNYEIPEIVRIASPVYLKFGLRNATSVYPAGTHNKEVAKMQCMEKVNRAYLGLQLLERYNSASVQSGKFAKGLGIPTVN</sequence>
<gene>
    <name evidence="1" type="ORF">DX130_22555</name>
</gene>
<proteinExistence type="predicted"/>
<accession>A0A371P6T0</accession>
<dbReference type="EMBL" id="QUBQ01000006">
    <property type="protein sequence ID" value="REK71228.1"/>
    <property type="molecule type" value="Genomic_DNA"/>
</dbReference>
<evidence type="ECO:0008006" key="3">
    <source>
        <dbReference type="Google" id="ProtNLM"/>
    </source>
</evidence>
<organism evidence="1 2">
    <name type="scientific">Paenibacillus paeoniae</name>
    <dbReference type="NCBI Taxonomy" id="2292705"/>
    <lineage>
        <taxon>Bacteria</taxon>
        <taxon>Bacillati</taxon>
        <taxon>Bacillota</taxon>
        <taxon>Bacilli</taxon>
        <taxon>Bacillales</taxon>
        <taxon>Paenibacillaceae</taxon>
        <taxon>Paenibacillus</taxon>
    </lineage>
</organism>
<dbReference type="OrthoDB" id="244056at2"/>
<comment type="caution">
    <text evidence="1">The sequence shown here is derived from an EMBL/GenBank/DDBJ whole genome shotgun (WGS) entry which is preliminary data.</text>
</comment>
<evidence type="ECO:0000313" key="2">
    <source>
        <dbReference type="Proteomes" id="UP000261905"/>
    </source>
</evidence>
<evidence type="ECO:0000313" key="1">
    <source>
        <dbReference type="EMBL" id="REK71228.1"/>
    </source>
</evidence>
<dbReference type="Proteomes" id="UP000261905">
    <property type="component" value="Unassembled WGS sequence"/>
</dbReference>
<protein>
    <recommendedName>
        <fullName evidence="3">Peptidase U32</fullName>
    </recommendedName>
</protein>
<dbReference type="AlphaFoldDB" id="A0A371P6T0"/>
<reference evidence="1 2" key="1">
    <citation type="submission" date="2018-08" db="EMBL/GenBank/DDBJ databases">
        <title>Paenibacillus sp. M4BSY-1, whole genome shotgun sequence.</title>
        <authorList>
            <person name="Tuo L."/>
        </authorList>
    </citation>
    <scope>NUCLEOTIDE SEQUENCE [LARGE SCALE GENOMIC DNA]</scope>
    <source>
        <strain evidence="1 2">M4BSY-1</strain>
    </source>
</reference>
<keyword evidence="2" id="KW-1185">Reference proteome</keyword>